<reference evidence="1 2" key="1">
    <citation type="submission" date="2017-11" db="EMBL/GenBank/DDBJ databases">
        <title>The genome of Rhizophagus clarus HR1 reveals common genetic basis of auxotrophy among arbuscular mycorrhizal fungi.</title>
        <authorList>
            <person name="Kobayashi Y."/>
        </authorList>
    </citation>
    <scope>NUCLEOTIDE SEQUENCE [LARGE SCALE GENOMIC DNA]</scope>
    <source>
        <strain evidence="1 2">HR1</strain>
    </source>
</reference>
<dbReference type="AlphaFoldDB" id="A0A2Z6QY95"/>
<name>A0A2Z6QY95_9GLOM</name>
<dbReference type="PANTHER" id="PTHR35385:SF2">
    <property type="entry name" value="PROTEIN B, PUTATIVE-RELATED"/>
    <property type="match status" value="1"/>
</dbReference>
<evidence type="ECO:0000313" key="1">
    <source>
        <dbReference type="EMBL" id="GBB85256.1"/>
    </source>
</evidence>
<dbReference type="Proteomes" id="UP000247702">
    <property type="component" value="Unassembled WGS sequence"/>
</dbReference>
<organism evidence="1 2">
    <name type="scientific">Rhizophagus clarus</name>
    <dbReference type="NCBI Taxonomy" id="94130"/>
    <lineage>
        <taxon>Eukaryota</taxon>
        <taxon>Fungi</taxon>
        <taxon>Fungi incertae sedis</taxon>
        <taxon>Mucoromycota</taxon>
        <taxon>Glomeromycotina</taxon>
        <taxon>Glomeromycetes</taxon>
        <taxon>Glomerales</taxon>
        <taxon>Glomeraceae</taxon>
        <taxon>Rhizophagus</taxon>
    </lineage>
</organism>
<proteinExistence type="predicted"/>
<dbReference type="EMBL" id="BEXD01000204">
    <property type="protein sequence ID" value="GBB85256.1"/>
    <property type="molecule type" value="Genomic_DNA"/>
</dbReference>
<sequence length="182" mass="20892">MRIEKRKLLLYVNLENTHNHIPYSAESLSFRPVCKIIRDKYIKLFKNGHSPTTAIYTYEDNLHLAAADEKELISLLADRAINPDYNFVYNLFKKYREINLGARALPLGLFLTSGESKITIEFVINKLKSILPQNAFFGRGIDLGPSVFVTDDSAAERNAIELCWPKSGRFLCVFHVLQALWR</sequence>
<evidence type="ECO:0000313" key="2">
    <source>
        <dbReference type="Proteomes" id="UP000247702"/>
    </source>
</evidence>
<keyword evidence="2" id="KW-1185">Reference proteome</keyword>
<protein>
    <submittedName>
        <fullName evidence="1">Uncharacterized protein</fullName>
    </submittedName>
</protein>
<gene>
    <name evidence="1" type="ORF">RclHR1_11810004</name>
</gene>
<dbReference type="PANTHER" id="PTHR35385">
    <property type="entry name" value="PROTEIN B, PUTATIVE-RELATED-RELATED"/>
    <property type="match status" value="1"/>
</dbReference>
<accession>A0A2Z6QY95</accession>
<comment type="caution">
    <text evidence="1">The sequence shown here is derived from an EMBL/GenBank/DDBJ whole genome shotgun (WGS) entry which is preliminary data.</text>
</comment>